<feature type="repeat" description="WD" evidence="3">
    <location>
        <begin position="18"/>
        <end position="44"/>
    </location>
</feature>
<organism evidence="4 5">
    <name type="scientific">Cavenderia fasciculata</name>
    <name type="common">Slime mold</name>
    <name type="synonym">Dictyostelium fasciculatum</name>
    <dbReference type="NCBI Taxonomy" id="261658"/>
    <lineage>
        <taxon>Eukaryota</taxon>
        <taxon>Amoebozoa</taxon>
        <taxon>Evosea</taxon>
        <taxon>Eumycetozoa</taxon>
        <taxon>Dictyostelia</taxon>
        <taxon>Acytosteliales</taxon>
        <taxon>Cavenderiaceae</taxon>
        <taxon>Cavenderia</taxon>
    </lineage>
</organism>
<dbReference type="STRING" id="1054147.F4Q1V4"/>
<evidence type="ECO:0000256" key="2">
    <source>
        <dbReference type="ARBA" id="ARBA00022737"/>
    </source>
</evidence>
<dbReference type="PROSITE" id="PS50082">
    <property type="entry name" value="WD_REPEATS_2"/>
    <property type="match status" value="4"/>
</dbReference>
<evidence type="ECO:0000256" key="1">
    <source>
        <dbReference type="ARBA" id="ARBA00022574"/>
    </source>
</evidence>
<evidence type="ECO:0000313" key="4">
    <source>
        <dbReference type="EMBL" id="EGG17974.1"/>
    </source>
</evidence>
<feature type="repeat" description="WD" evidence="3">
    <location>
        <begin position="97"/>
        <end position="138"/>
    </location>
</feature>
<keyword evidence="1 3" id="KW-0853">WD repeat</keyword>
<dbReference type="Proteomes" id="UP000007797">
    <property type="component" value="Unassembled WGS sequence"/>
</dbReference>
<proteinExistence type="predicted"/>
<dbReference type="OMA" id="EAMDQSI"/>
<dbReference type="PRINTS" id="PR00320">
    <property type="entry name" value="GPROTEINBRPT"/>
</dbReference>
<dbReference type="GeneID" id="14870136"/>
<dbReference type="Gene3D" id="2.130.10.10">
    <property type="entry name" value="YVTN repeat-like/Quinoprotein amine dehydrogenase"/>
    <property type="match status" value="1"/>
</dbReference>
<keyword evidence="5" id="KW-1185">Reference proteome</keyword>
<dbReference type="InterPro" id="IPR036322">
    <property type="entry name" value="WD40_repeat_dom_sf"/>
</dbReference>
<sequence>MFGAPKDIELPQPPTDGVSCLKFAPKGSFIAAGSWDKNVRCWEVLPKQSSAVGKAMINNEAHVLCTDWSSDCTKIYVGGTDSKVKCWNLATNQLTQVAQHGAPVKEVFWIEESQVMVTGSWDKTLKYWDMRMQTPILTVDLPERVYALDVLHPLLVVATADRKVIIYDLNKPGTEFKRMESPLKHQTRSIACFSDRNGFALGSIEGRVAIQSFSEKTEETFTFKCHRENDILAYPVNSISFAHPFGTFATAGSDGTFNFWDKETKNRLKQFPKCPTSISCATFSPDATMYAYAVSYDWCKGADHVPNLPNNIHCHVVPESEIKGKGKRR</sequence>
<dbReference type="Pfam" id="PF00400">
    <property type="entry name" value="WD40"/>
    <property type="match status" value="4"/>
</dbReference>
<dbReference type="EMBL" id="GL883020">
    <property type="protein sequence ID" value="EGG17974.1"/>
    <property type="molecule type" value="Genomic_DNA"/>
</dbReference>
<evidence type="ECO:0000313" key="5">
    <source>
        <dbReference type="Proteomes" id="UP000007797"/>
    </source>
</evidence>
<dbReference type="InterPro" id="IPR001680">
    <property type="entry name" value="WD40_rpt"/>
</dbReference>
<dbReference type="KEGG" id="dfa:DFA_06640"/>
<feature type="repeat" description="WD" evidence="3">
    <location>
        <begin position="56"/>
        <end position="97"/>
    </location>
</feature>
<keyword evidence="2" id="KW-0677">Repeat</keyword>
<dbReference type="OrthoDB" id="256303at2759"/>
<dbReference type="PANTHER" id="PTHR10971">
    <property type="entry name" value="MRNA EXPORT FACTOR AND BUB3"/>
    <property type="match status" value="1"/>
</dbReference>
<protein>
    <submittedName>
        <fullName evidence="4">WD40 repeat-containing protein</fullName>
    </submittedName>
</protein>
<dbReference type="InterPro" id="IPR020472">
    <property type="entry name" value="WD40_PAC1"/>
</dbReference>
<dbReference type="SMART" id="SM00320">
    <property type="entry name" value="WD40"/>
    <property type="match status" value="6"/>
</dbReference>
<evidence type="ECO:0000256" key="3">
    <source>
        <dbReference type="PROSITE-ProRule" id="PRU00221"/>
    </source>
</evidence>
<dbReference type="InterPro" id="IPR015943">
    <property type="entry name" value="WD40/YVTN_repeat-like_dom_sf"/>
</dbReference>
<dbReference type="AlphaFoldDB" id="F4Q1V4"/>
<dbReference type="SUPFAM" id="SSF50978">
    <property type="entry name" value="WD40 repeat-like"/>
    <property type="match status" value="1"/>
</dbReference>
<name>F4Q1V4_CACFS</name>
<gene>
    <name evidence="4" type="primary">rae1</name>
    <name evidence="4" type="ORF">DFA_06640</name>
</gene>
<dbReference type="PROSITE" id="PS50294">
    <property type="entry name" value="WD_REPEATS_REGION"/>
    <property type="match status" value="1"/>
</dbReference>
<feature type="repeat" description="WD" evidence="3">
    <location>
        <begin position="236"/>
        <end position="270"/>
    </location>
</feature>
<accession>F4Q1V4</accession>
<reference evidence="5" key="1">
    <citation type="journal article" date="2011" name="Genome Res.">
        <title>Phylogeny-wide analysis of social amoeba genomes highlights ancient origins for complex intercellular communication.</title>
        <authorList>
            <person name="Heidel A.J."/>
            <person name="Lawal H.M."/>
            <person name="Felder M."/>
            <person name="Schilde C."/>
            <person name="Helps N.R."/>
            <person name="Tunggal B."/>
            <person name="Rivero F."/>
            <person name="John U."/>
            <person name="Schleicher M."/>
            <person name="Eichinger L."/>
            <person name="Platzer M."/>
            <person name="Noegel A.A."/>
            <person name="Schaap P."/>
            <person name="Gloeckner G."/>
        </authorList>
    </citation>
    <scope>NUCLEOTIDE SEQUENCE [LARGE SCALE GENOMIC DNA]</scope>
    <source>
        <strain evidence="5">SH3</strain>
    </source>
</reference>
<dbReference type="RefSeq" id="XP_004356866.1">
    <property type="nucleotide sequence ID" value="XM_004356813.1"/>
</dbReference>